<dbReference type="OrthoDB" id="9763050at2"/>
<dbReference type="Pfam" id="PF01522">
    <property type="entry name" value="Polysacc_deac_1"/>
    <property type="match status" value="1"/>
</dbReference>
<dbReference type="AlphaFoldDB" id="A0A1N7QER1"/>
<dbReference type="STRING" id="1086013.SAMN05421774_1106"/>
<dbReference type="RefSeq" id="WP_076533773.1">
    <property type="nucleotide sequence ID" value="NZ_BMEH01000010.1"/>
</dbReference>
<dbReference type="SUPFAM" id="SSF88713">
    <property type="entry name" value="Glycoside hydrolase/deacetylase"/>
    <property type="match status" value="1"/>
</dbReference>
<evidence type="ECO:0000256" key="1">
    <source>
        <dbReference type="ARBA" id="ARBA00003236"/>
    </source>
</evidence>
<name>A0A1N7QER1_9RHOB</name>
<keyword evidence="5" id="KW-0732">Signal</keyword>
<evidence type="ECO:0000259" key="7">
    <source>
        <dbReference type="PROSITE" id="PS51677"/>
    </source>
</evidence>
<evidence type="ECO:0000256" key="5">
    <source>
        <dbReference type="ARBA" id="ARBA00022729"/>
    </source>
</evidence>
<dbReference type="InterPro" id="IPR011330">
    <property type="entry name" value="Glyco_hydro/deAcase_b/a-brl"/>
</dbReference>
<protein>
    <recommendedName>
        <fullName evidence="4">Chitooligosaccharide deacetylase</fullName>
    </recommendedName>
    <alternativeName>
        <fullName evidence="6">Nodulation protein B</fullName>
    </alternativeName>
</protein>
<dbReference type="PANTHER" id="PTHR34216">
    <property type="match status" value="1"/>
</dbReference>
<dbReference type="InterPro" id="IPR002509">
    <property type="entry name" value="NODB_dom"/>
</dbReference>
<dbReference type="PANTHER" id="PTHR34216:SF3">
    <property type="entry name" value="POLY-BETA-1,6-N-ACETYL-D-GLUCOSAMINE N-DEACETYLASE"/>
    <property type="match status" value="1"/>
</dbReference>
<comment type="similarity">
    <text evidence="3">Belongs to the polysaccharide deacetylase family.</text>
</comment>
<dbReference type="GO" id="GO:0016810">
    <property type="term" value="F:hydrolase activity, acting on carbon-nitrogen (but not peptide) bonds"/>
    <property type="evidence" value="ECO:0007669"/>
    <property type="project" value="InterPro"/>
</dbReference>
<dbReference type="CDD" id="cd10918">
    <property type="entry name" value="CE4_NodB_like_5s_6s"/>
    <property type="match status" value="1"/>
</dbReference>
<comment type="function">
    <text evidence="1">Is involved in generating a small heat-stable compound (Nod), an acylated oligomer of N-acetylglucosamine, that stimulates mitosis in various plant protoplasts.</text>
</comment>
<dbReference type="EMBL" id="FTOT01000010">
    <property type="protein sequence ID" value="SIT21353.1"/>
    <property type="molecule type" value="Genomic_DNA"/>
</dbReference>
<keyword evidence="9" id="KW-1185">Reference proteome</keyword>
<evidence type="ECO:0000256" key="4">
    <source>
        <dbReference type="ARBA" id="ARBA00020071"/>
    </source>
</evidence>
<comment type="subcellular location">
    <subcellularLocation>
        <location evidence="2">Secreted</location>
    </subcellularLocation>
</comment>
<organism evidence="8 9">
    <name type="scientific">Gemmobacter megaterium</name>
    <dbReference type="NCBI Taxonomy" id="1086013"/>
    <lineage>
        <taxon>Bacteria</taxon>
        <taxon>Pseudomonadati</taxon>
        <taxon>Pseudomonadota</taxon>
        <taxon>Alphaproteobacteria</taxon>
        <taxon>Rhodobacterales</taxon>
        <taxon>Paracoccaceae</taxon>
        <taxon>Gemmobacter</taxon>
    </lineage>
</organism>
<gene>
    <name evidence="8" type="ORF">SAMN05421774_1106</name>
</gene>
<dbReference type="InterPro" id="IPR051398">
    <property type="entry name" value="Polysacch_Deacetylase"/>
</dbReference>
<dbReference type="Proteomes" id="UP000186141">
    <property type="component" value="Unassembled WGS sequence"/>
</dbReference>
<evidence type="ECO:0000256" key="3">
    <source>
        <dbReference type="ARBA" id="ARBA00010973"/>
    </source>
</evidence>
<dbReference type="PROSITE" id="PS51677">
    <property type="entry name" value="NODB"/>
    <property type="match status" value="1"/>
</dbReference>
<dbReference type="GO" id="GO:0005975">
    <property type="term" value="P:carbohydrate metabolic process"/>
    <property type="evidence" value="ECO:0007669"/>
    <property type="project" value="InterPro"/>
</dbReference>
<reference evidence="8 9" key="1">
    <citation type="submission" date="2017-01" db="EMBL/GenBank/DDBJ databases">
        <authorList>
            <person name="Mah S.A."/>
            <person name="Swanson W.J."/>
            <person name="Moy G.W."/>
            <person name="Vacquier V.D."/>
        </authorList>
    </citation>
    <scope>NUCLEOTIDE SEQUENCE [LARGE SCALE GENOMIC DNA]</scope>
    <source>
        <strain evidence="8 9">DSM 26375</strain>
    </source>
</reference>
<sequence>MRLIILNFHGIGDQPLTREPGEADYWISPAMFDEVLALVRHHQQHRPIGITFDDGNLSDLAIGAEGLARHGLSATFFALSDRLEDSASLSAADLRRLLGMGHRIGTHGAAHLDWTGLDAAGFRRELDQSTAVLTQAIGRPVTEAAIPFGRYNRRVLAELARRPFGAVYSSDGGPVHSGRLPLPRTSVRADMTPARIDRLLAQPEPLARRLRRAAARLKKRWE</sequence>
<dbReference type="GO" id="GO:0005576">
    <property type="term" value="C:extracellular region"/>
    <property type="evidence" value="ECO:0007669"/>
    <property type="project" value="UniProtKB-SubCell"/>
</dbReference>
<evidence type="ECO:0000313" key="9">
    <source>
        <dbReference type="Proteomes" id="UP000186141"/>
    </source>
</evidence>
<proteinExistence type="inferred from homology"/>
<dbReference type="Gene3D" id="3.20.20.370">
    <property type="entry name" value="Glycoside hydrolase/deacetylase"/>
    <property type="match status" value="1"/>
</dbReference>
<evidence type="ECO:0000313" key="8">
    <source>
        <dbReference type="EMBL" id="SIT21353.1"/>
    </source>
</evidence>
<evidence type="ECO:0000256" key="6">
    <source>
        <dbReference type="ARBA" id="ARBA00032976"/>
    </source>
</evidence>
<evidence type="ECO:0000256" key="2">
    <source>
        <dbReference type="ARBA" id="ARBA00004613"/>
    </source>
</evidence>
<accession>A0A1N7QER1</accession>
<feature type="domain" description="NodB homology" evidence="7">
    <location>
        <begin position="46"/>
        <end position="222"/>
    </location>
</feature>